<dbReference type="AlphaFoldDB" id="A0A107ZUA3"/>
<protein>
    <submittedName>
        <fullName evidence="4">Glycosyl transferase family 1</fullName>
    </submittedName>
</protein>
<comment type="caution">
    <text evidence="4">The sequence shown here is derived from an EMBL/GenBank/DDBJ whole genome shotgun (WGS) entry which is preliminary data.</text>
</comment>
<reference evidence="4 5" key="1">
    <citation type="submission" date="2015-11" db="EMBL/GenBank/DDBJ databases">
        <title>Expanding the genomic diversity of Burkholderia species for the development of highly accurate diagnostics.</title>
        <authorList>
            <person name="Sahl J."/>
            <person name="Keim P."/>
            <person name="Wagner D."/>
        </authorList>
    </citation>
    <scope>NUCLEOTIDE SEQUENCE [LARGE SCALE GENOMIC DNA]</scope>
    <source>
        <strain evidence="4 5">MSMB1960WGS</strain>
    </source>
</reference>
<feature type="domain" description="Glycosyl transferase family 1" evidence="2">
    <location>
        <begin position="182"/>
        <end position="315"/>
    </location>
</feature>
<evidence type="ECO:0000256" key="1">
    <source>
        <dbReference type="ARBA" id="ARBA00022679"/>
    </source>
</evidence>
<dbReference type="GO" id="GO:0016757">
    <property type="term" value="F:glycosyltransferase activity"/>
    <property type="evidence" value="ECO:0007669"/>
    <property type="project" value="InterPro"/>
</dbReference>
<dbReference type="STRING" id="1503054.WT74_12225"/>
<keyword evidence="1 4" id="KW-0808">Transferase</keyword>
<evidence type="ECO:0000313" key="5">
    <source>
        <dbReference type="Proteomes" id="UP000068603"/>
    </source>
</evidence>
<dbReference type="PANTHER" id="PTHR46401">
    <property type="entry name" value="GLYCOSYLTRANSFERASE WBBK-RELATED"/>
    <property type="match status" value="1"/>
</dbReference>
<dbReference type="Gene3D" id="3.40.50.2000">
    <property type="entry name" value="Glycogen Phosphorylase B"/>
    <property type="match status" value="2"/>
</dbReference>
<dbReference type="RefSeq" id="WP_060149741.1">
    <property type="nucleotide sequence ID" value="NZ_JAXKSJ010000021.1"/>
</dbReference>
<dbReference type="GO" id="GO:0009103">
    <property type="term" value="P:lipopolysaccharide biosynthetic process"/>
    <property type="evidence" value="ECO:0007669"/>
    <property type="project" value="TreeGrafter"/>
</dbReference>
<proteinExistence type="predicted"/>
<feature type="domain" description="Glycosyltransferase subfamily 4-like N-terminal" evidence="3">
    <location>
        <begin position="14"/>
        <end position="169"/>
    </location>
</feature>
<accession>A0A107ZUA3</accession>
<name>A0A107ZUA3_9BURK</name>
<dbReference type="Proteomes" id="UP000068603">
    <property type="component" value="Unassembled WGS sequence"/>
</dbReference>
<dbReference type="SUPFAM" id="SSF53756">
    <property type="entry name" value="UDP-Glycosyltransferase/glycogen phosphorylase"/>
    <property type="match status" value="1"/>
</dbReference>
<evidence type="ECO:0000259" key="2">
    <source>
        <dbReference type="Pfam" id="PF00534"/>
    </source>
</evidence>
<evidence type="ECO:0000313" key="4">
    <source>
        <dbReference type="EMBL" id="KWA61583.1"/>
    </source>
</evidence>
<dbReference type="Pfam" id="PF00534">
    <property type="entry name" value="Glycos_transf_1"/>
    <property type="match status" value="1"/>
</dbReference>
<gene>
    <name evidence="4" type="ORF">WT44_16340</name>
</gene>
<dbReference type="InterPro" id="IPR028098">
    <property type="entry name" value="Glyco_trans_4-like_N"/>
</dbReference>
<dbReference type="InterPro" id="IPR001296">
    <property type="entry name" value="Glyco_trans_1"/>
</dbReference>
<dbReference type="EMBL" id="LPHB01000048">
    <property type="protein sequence ID" value="KWA61583.1"/>
    <property type="molecule type" value="Genomic_DNA"/>
</dbReference>
<dbReference type="Pfam" id="PF13439">
    <property type="entry name" value="Glyco_transf_4"/>
    <property type="match status" value="1"/>
</dbReference>
<evidence type="ECO:0000259" key="3">
    <source>
        <dbReference type="Pfam" id="PF13439"/>
    </source>
</evidence>
<organism evidence="4">
    <name type="scientific">Burkholderia stagnalis</name>
    <dbReference type="NCBI Taxonomy" id="1503054"/>
    <lineage>
        <taxon>Bacteria</taxon>
        <taxon>Pseudomonadati</taxon>
        <taxon>Pseudomonadota</taxon>
        <taxon>Betaproteobacteria</taxon>
        <taxon>Burkholderiales</taxon>
        <taxon>Burkholderiaceae</taxon>
        <taxon>Burkholderia</taxon>
        <taxon>Burkholderia cepacia complex</taxon>
    </lineage>
</organism>
<dbReference type="CDD" id="cd03801">
    <property type="entry name" value="GT4_PimA-like"/>
    <property type="match status" value="1"/>
</dbReference>
<sequence length="360" mass="38918">MKIGLSGNALKHGGGLERYAIDLARGIADAGITPAFFARKIDTTIPEARLVEPHRIDVSFLPGKLRDGWFAWRLRAARRAAGVDVLIGCNRVDCSDIAICGGTHRGFLRAIGRTPTFFDRRQIALESRQYAAARYVVAHSPMMRDELRTLYAVDDAKIRMLYPPVDAQRFSPVDDAARAALRRRFGFGERDIVLLFPSSSHARKGLPLIEAALREGVDASVVVAVAGRPPERTSSQLRYIGYVKDIEDGYRAADYTILASRYEPFGLVGIESVMCGTPVILPTTLGCHDAIADHAKLAFAPNDVASLRAAIAAAVARSRASGGGDRAAVAQGAVGYDPGVGHHVEQLLALAREIHERTPA</sequence>
<dbReference type="PANTHER" id="PTHR46401:SF2">
    <property type="entry name" value="GLYCOSYLTRANSFERASE WBBK-RELATED"/>
    <property type="match status" value="1"/>
</dbReference>